<name>A0A450T2B6_9GAMM</name>
<dbReference type="SUPFAM" id="SSF82714">
    <property type="entry name" value="Multidrug efflux transporter AcrB TolC docking domain, DN and DC subdomains"/>
    <property type="match status" value="2"/>
</dbReference>
<dbReference type="Pfam" id="PF00873">
    <property type="entry name" value="ACR_tran"/>
    <property type="match status" value="1"/>
</dbReference>
<reference evidence="2" key="1">
    <citation type="submission" date="2019-02" db="EMBL/GenBank/DDBJ databases">
        <authorList>
            <person name="Gruber-Vodicka R. H."/>
            <person name="Seah K. B. B."/>
        </authorList>
    </citation>
    <scope>NUCLEOTIDE SEQUENCE</scope>
    <source>
        <strain evidence="2">BECK_BZ15</strain>
    </source>
</reference>
<organism evidence="2">
    <name type="scientific">Candidatus Kentrum sp. FW</name>
    <dbReference type="NCBI Taxonomy" id="2126338"/>
    <lineage>
        <taxon>Bacteria</taxon>
        <taxon>Pseudomonadati</taxon>
        <taxon>Pseudomonadota</taxon>
        <taxon>Gammaproteobacteria</taxon>
        <taxon>Candidatus Kentrum</taxon>
    </lineage>
</organism>
<feature type="transmembrane region" description="Helical" evidence="1">
    <location>
        <begin position="326"/>
        <end position="347"/>
    </location>
</feature>
<feature type="transmembrane region" description="Helical" evidence="1">
    <location>
        <begin position="425"/>
        <end position="445"/>
    </location>
</feature>
<dbReference type="InterPro" id="IPR027463">
    <property type="entry name" value="AcrB_DN_DC_subdom"/>
</dbReference>
<dbReference type="GO" id="GO:0005886">
    <property type="term" value="C:plasma membrane"/>
    <property type="evidence" value="ECO:0007669"/>
    <property type="project" value="TreeGrafter"/>
</dbReference>
<feature type="transmembrane region" description="Helical" evidence="1">
    <location>
        <begin position="527"/>
        <end position="551"/>
    </location>
</feature>
<dbReference type="Gene3D" id="3.30.70.1440">
    <property type="entry name" value="Multidrug efflux transporter AcrB pore domain"/>
    <property type="match status" value="1"/>
</dbReference>
<dbReference type="AlphaFoldDB" id="A0A450T2B6"/>
<keyword evidence="1" id="KW-0472">Membrane</keyword>
<feature type="transmembrane region" description="Helical" evidence="1">
    <location>
        <begin position="975"/>
        <end position="994"/>
    </location>
</feature>
<dbReference type="EMBL" id="CAADEW010000103">
    <property type="protein sequence ID" value="VFJ60476.1"/>
    <property type="molecule type" value="Genomic_DNA"/>
</dbReference>
<feature type="transmembrane region" description="Helical" evidence="1">
    <location>
        <begin position="451"/>
        <end position="470"/>
    </location>
</feature>
<dbReference type="Gene3D" id="3.30.70.1430">
    <property type="entry name" value="Multidrug efflux transporter AcrB pore domain"/>
    <property type="match status" value="2"/>
</dbReference>
<evidence type="ECO:0000256" key="1">
    <source>
        <dbReference type="SAM" id="Phobius"/>
    </source>
</evidence>
<protein>
    <submittedName>
        <fullName evidence="2">Multidrug efflux pump subunit AcrB</fullName>
    </submittedName>
</protein>
<feature type="transmembrane region" description="Helical" evidence="1">
    <location>
        <begin position="929"/>
        <end position="954"/>
    </location>
</feature>
<feature type="transmembrane region" description="Helical" evidence="1">
    <location>
        <begin position="12"/>
        <end position="29"/>
    </location>
</feature>
<feature type="transmembrane region" description="Helical" evidence="1">
    <location>
        <begin position="903"/>
        <end position="923"/>
    </location>
</feature>
<proteinExistence type="predicted"/>
<dbReference type="Gene3D" id="3.30.2090.10">
    <property type="entry name" value="Multidrug efflux transporter AcrB TolC docking domain, DN and DC subdomains"/>
    <property type="match status" value="2"/>
</dbReference>
<sequence length="1056" mass="117707">MIEWFVRNGVAANLLMVLILGLGIHALFWRTPLEVFPDTDMDVVTISMVLRGATPVEVEEGIVVRIEESISNLSGIERIISDAKEGTARMRIEIEDGYSPREVLDDIKSRVDAISTFPPDAERPIYSVLERRRQVIDVVVSAHLPERPLRKLGEQVRDDLLSLPGITRVDLTAVRPYEIAIEVGQHDLERFGIGFDTVVDAIRNTSKDYPAGSLKTRRGEILLRTQGQAYTREDFEKIVIIRRDDGIRITLADIAEVEDGFTEDPLYARFNGKPAVLLSVYRTGSQSALTLGRDVRAYVADIRQRMPPGVAVDYWRDRSRIIKLRVGTLVNSAIQGGILIFLLLTLFLRLSVAVWVCVGIPISFAGALAVMPEIGVTINIISLFAFILVLGLVVDDAIVTGENIHTHMKSGKAPTLAAIHGTQEVAIPVTFGIFTTIAAFIPILLMEGARGPIFAQIPMIVIPVLIFSLVESKLILPAHMSDSRVNVDEKGEESWLTRTQRRVADSLERGIRDFYQPFLVRALEHRFLTLSLFVGISFVLIGFAVSGRYGFVFFPRIQSEVARATLSMPVGTPVEVTTRHGERMEDIARRLQDKYRDAATGESVIRNILFLVGTKSRAIHDKGDSGGNGRSHITQVTLELVPPEERTVAVTTYELVREWRRTIGQIPGARELGFRAEIGRTSEPIDIQLVGESFDELTAAAARVKKRLSEYPGVFDIQDSFDVGREEIELTLRPEAELLGLSVSDLGRQVRQAFFGAEAQRIQRGRDDIRVMVRYPAVERRSETSLAQMRIRTPSGTEVPFDTVADMEIGTGFSTIRRIDRHRSVNVTADADKEKTDMNRIMVDMRAFLAELRERWPGVRYTLEGELREQRESFASLYAGLLFVLFTVYALLAIPFRSYVQPVIVMGVIPFGVIGALLGHMIMGINLSIMSIVGLLALSGVVVNDSLVLVDYINRRRREGIPLIDATRIAGIARFRPILLTSLTTFAGLMPLFFDRSTQAQFLIPMAVSLGFGILYATLLTLFLVPVGYLILEDTRGMFGKIFGQFFVGGPRLDRE</sequence>
<gene>
    <name evidence="2" type="ORF">BECKFW1821A_GA0114235_11032</name>
</gene>
<feature type="transmembrane region" description="Helical" evidence="1">
    <location>
        <begin position="1006"/>
        <end position="1032"/>
    </location>
</feature>
<feature type="transmembrane region" description="Helical" evidence="1">
    <location>
        <begin position="877"/>
        <end position="896"/>
    </location>
</feature>
<dbReference type="GO" id="GO:0042910">
    <property type="term" value="F:xenobiotic transmembrane transporter activity"/>
    <property type="evidence" value="ECO:0007669"/>
    <property type="project" value="TreeGrafter"/>
</dbReference>
<evidence type="ECO:0000313" key="2">
    <source>
        <dbReference type="EMBL" id="VFJ60476.1"/>
    </source>
</evidence>
<dbReference type="SUPFAM" id="SSF82693">
    <property type="entry name" value="Multidrug efflux transporter AcrB pore domain, PN1, PN2, PC1 and PC2 subdomains"/>
    <property type="match status" value="2"/>
</dbReference>
<keyword evidence="1" id="KW-1133">Transmembrane helix</keyword>
<dbReference type="SUPFAM" id="SSF82866">
    <property type="entry name" value="Multidrug efflux transporter AcrB transmembrane domain"/>
    <property type="match status" value="2"/>
</dbReference>
<dbReference type="PANTHER" id="PTHR32063">
    <property type="match status" value="1"/>
</dbReference>
<dbReference type="PRINTS" id="PR00702">
    <property type="entry name" value="ACRIFLAVINRP"/>
</dbReference>
<dbReference type="PANTHER" id="PTHR32063:SF33">
    <property type="entry name" value="RND SUPERFAMILY EFFLUX PUMP PERMEASE COMPONENT"/>
    <property type="match status" value="1"/>
</dbReference>
<dbReference type="Gene3D" id="1.20.1640.10">
    <property type="entry name" value="Multidrug efflux transporter AcrB transmembrane domain"/>
    <property type="match status" value="2"/>
</dbReference>
<accession>A0A450T2B6</accession>
<feature type="transmembrane region" description="Helical" evidence="1">
    <location>
        <begin position="352"/>
        <end position="371"/>
    </location>
</feature>
<feature type="transmembrane region" description="Helical" evidence="1">
    <location>
        <begin position="377"/>
        <end position="399"/>
    </location>
</feature>
<keyword evidence="1" id="KW-0812">Transmembrane</keyword>
<dbReference type="InterPro" id="IPR001036">
    <property type="entry name" value="Acrflvin-R"/>
</dbReference>
<dbReference type="Gene3D" id="3.30.70.1320">
    <property type="entry name" value="Multidrug efflux transporter AcrB pore domain like"/>
    <property type="match status" value="1"/>
</dbReference>